<dbReference type="GO" id="GO:0004930">
    <property type="term" value="F:G protein-coupled receptor activity"/>
    <property type="evidence" value="ECO:0007669"/>
    <property type="project" value="UniProtKB-KW"/>
</dbReference>
<feature type="transmembrane region" description="Helical" evidence="19">
    <location>
        <begin position="1845"/>
        <end position="1866"/>
    </location>
</feature>
<dbReference type="PANTHER" id="PTHR24026">
    <property type="entry name" value="FAT ATYPICAL CADHERIN-RELATED"/>
    <property type="match status" value="1"/>
</dbReference>
<dbReference type="SUPFAM" id="SSF57196">
    <property type="entry name" value="EGF/Laminin"/>
    <property type="match status" value="1"/>
</dbReference>
<dbReference type="SMART" id="SM00008">
    <property type="entry name" value="HormR"/>
    <property type="match status" value="1"/>
</dbReference>
<evidence type="ECO:0000256" key="15">
    <source>
        <dbReference type="PROSITE-ProRule" id="PRU00076"/>
    </source>
</evidence>
<evidence type="ECO:0000256" key="5">
    <source>
        <dbReference type="ARBA" id="ARBA00022737"/>
    </source>
</evidence>
<feature type="domain" description="Cadherin" evidence="25">
    <location>
        <begin position="182"/>
        <end position="312"/>
    </location>
</feature>
<evidence type="ECO:0000256" key="10">
    <source>
        <dbReference type="ARBA" id="ARBA00023157"/>
    </source>
</evidence>
<dbReference type="Pfam" id="PF23592">
    <property type="entry name" value="Cadherin_CELSR2_9th"/>
    <property type="match status" value="1"/>
</dbReference>
<evidence type="ECO:0000313" key="27">
    <source>
        <dbReference type="Proteomes" id="UP000678499"/>
    </source>
</evidence>
<feature type="compositionally biased region" description="Low complexity" evidence="18">
    <location>
        <begin position="2253"/>
        <end position="2262"/>
    </location>
</feature>
<reference evidence="26" key="1">
    <citation type="submission" date="2020-11" db="EMBL/GenBank/DDBJ databases">
        <authorList>
            <person name="Tran Van P."/>
        </authorList>
    </citation>
    <scope>NUCLEOTIDE SEQUENCE</scope>
</reference>
<dbReference type="Pfam" id="PF02210">
    <property type="entry name" value="Laminin_G_2"/>
    <property type="match status" value="2"/>
</dbReference>
<feature type="region of interest" description="Disordered" evidence="18">
    <location>
        <begin position="2517"/>
        <end position="2566"/>
    </location>
</feature>
<keyword evidence="17" id="KW-0424">Laminin EGF-like domain</keyword>
<dbReference type="CDD" id="cd00055">
    <property type="entry name" value="EGF_Lam"/>
    <property type="match status" value="1"/>
</dbReference>
<feature type="domain" description="EGF-like" evidence="21">
    <location>
        <begin position="576"/>
        <end position="612"/>
    </location>
</feature>
<feature type="region of interest" description="Disordered" evidence="18">
    <location>
        <begin position="1728"/>
        <end position="1749"/>
    </location>
</feature>
<dbReference type="Gene3D" id="4.10.1240.10">
    <property type="entry name" value="GPCR, family 2, extracellular hormone receptor domain"/>
    <property type="match status" value="1"/>
</dbReference>
<feature type="disulfide bond" evidence="17">
    <location>
        <begin position="1282"/>
        <end position="1299"/>
    </location>
</feature>
<keyword evidence="7 19" id="KW-1133">Transmembrane helix</keyword>
<dbReference type="SUPFAM" id="SSF49313">
    <property type="entry name" value="Cadherin-like"/>
    <property type="match status" value="4"/>
</dbReference>
<dbReference type="InterPro" id="IPR056286">
    <property type="entry name" value="Cadherin_CELSR1-3_9th"/>
</dbReference>
<evidence type="ECO:0000259" key="20">
    <source>
        <dbReference type="PROSITE" id="PS50025"/>
    </source>
</evidence>
<feature type="disulfide bond" evidence="17">
    <location>
        <begin position="1280"/>
        <end position="1292"/>
    </location>
</feature>
<dbReference type="InterPro" id="IPR032471">
    <property type="entry name" value="AGRL2-4_GAIN_subdom_A"/>
</dbReference>
<dbReference type="Gene3D" id="2.170.300.10">
    <property type="entry name" value="Tie2 ligand-binding domain superfamily"/>
    <property type="match status" value="1"/>
</dbReference>
<evidence type="ECO:0000256" key="4">
    <source>
        <dbReference type="ARBA" id="ARBA00022692"/>
    </source>
</evidence>
<dbReference type="PROSITE" id="PS50027">
    <property type="entry name" value="EGF_LAM_2"/>
    <property type="match status" value="1"/>
</dbReference>
<dbReference type="EMBL" id="OA882350">
    <property type="protein sequence ID" value="CAD7274873.1"/>
    <property type="molecule type" value="Genomic_DNA"/>
</dbReference>
<dbReference type="InterPro" id="IPR001791">
    <property type="entry name" value="Laminin_G"/>
</dbReference>
<feature type="disulfide bond" evidence="17">
    <location>
        <begin position="1301"/>
        <end position="1310"/>
    </location>
</feature>
<feature type="compositionally biased region" description="Polar residues" evidence="18">
    <location>
        <begin position="2424"/>
        <end position="2443"/>
    </location>
</feature>
<name>A0A7R9GA73_9CRUS</name>
<evidence type="ECO:0000256" key="12">
    <source>
        <dbReference type="ARBA" id="ARBA00023180"/>
    </source>
</evidence>
<evidence type="ECO:0000259" key="25">
    <source>
        <dbReference type="PROSITE" id="PS50268"/>
    </source>
</evidence>
<dbReference type="PROSITE" id="PS50227">
    <property type="entry name" value="G_PROTEIN_RECEP_F2_3"/>
    <property type="match status" value="1"/>
</dbReference>
<feature type="transmembrane region" description="Helical" evidence="19">
    <location>
        <begin position="2036"/>
        <end position="2056"/>
    </location>
</feature>
<evidence type="ECO:0000256" key="16">
    <source>
        <dbReference type="PROSITE-ProRule" id="PRU00122"/>
    </source>
</evidence>
<feature type="compositionally biased region" description="Basic residues" evidence="18">
    <location>
        <begin position="2237"/>
        <end position="2252"/>
    </location>
</feature>
<dbReference type="FunFam" id="2.60.40.60:FF:000092">
    <property type="entry name" value="Protocadherin 8"/>
    <property type="match status" value="1"/>
</dbReference>
<feature type="transmembrane region" description="Helical" evidence="19">
    <location>
        <begin position="2001"/>
        <end position="2024"/>
    </location>
</feature>
<dbReference type="InterPro" id="IPR013320">
    <property type="entry name" value="ConA-like_dom_sf"/>
</dbReference>
<feature type="disulfide bond" evidence="16">
    <location>
        <begin position="1119"/>
        <end position="1146"/>
    </location>
</feature>
<dbReference type="SMART" id="SM00181">
    <property type="entry name" value="EGF"/>
    <property type="match status" value="6"/>
</dbReference>
<keyword evidence="10 15" id="KW-1015">Disulfide bond</keyword>
<proteinExistence type="predicted"/>
<dbReference type="PROSITE" id="PS50261">
    <property type="entry name" value="G_PROTEIN_RECEP_F2_4"/>
    <property type="match status" value="1"/>
</dbReference>
<evidence type="ECO:0000256" key="6">
    <source>
        <dbReference type="ARBA" id="ARBA00022837"/>
    </source>
</evidence>
<evidence type="ECO:0000256" key="1">
    <source>
        <dbReference type="ARBA" id="ARBA00004651"/>
    </source>
</evidence>
<evidence type="ECO:0000256" key="8">
    <source>
        <dbReference type="ARBA" id="ARBA00023040"/>
    </source>
</evidence>
<dbReference type="GO" id="GO:0001736">
    <property type="term" value="P:establishment of planar polarity"/>
    <property type="evidence" value="ECO:0007669"/>
    <property type="project" value="UniProtKB-ARBA"/>
</dbReference>
<feature type="domain" description="Cadherin" evidence="25">
    <location>
        <begin position="12"/>
        <end position="69"/>
    </location>
</feature>
<dbReference type="InterPro" id="IPR002049">
    <property type="entry name" value="LE_dom"/>
</dbReference>
<evidence type="ECO:0000259" key="23">
    <source>
        <dbReference type="PROSITE" id="PS50227"/>
    </source>
</evidence>
<dbReference type="CDD" id="cd11304">
    <property type="entry name" value="Cadherin_repeat"/>
    <property type="match status" value="4"/>
</dbReference>
<feature type="transmembrane region" description="Helical" evidence="19">
    <location>
        <begin position="1921"/>
        <end position="1941"/>
    </location>
</feature>
<evidence type="ECO:0008006" key="28">
    <source>
        <dbReference type="Google" id="ProtNLM"/>
    </source>
</evidence>
<dbReference type="PANTHER" id="PTHR24026:SF51">
    <property type="entry name" value="PROTOCADHERIN-LIKE WING POLARITY PROTEIN STAN"/>
    <property type="match status" value="1"/>
</dbReference>
<dbReference type="InterPro" id="IPR002126">
    <property type="entry name" value="Cadherin-like_dom"/>
</dbReference>
<keyword evidence="11" id="KW-0675">Receptor</keyword>
<dbReference type="InterPro" id="IPR000742">
    <property type="entry name" value="EGF"/>
</dbReference>
<dbReference type="Pfam" id="PF00008">
    <property type="entry name" value="EGF"/>
    <property type="match status" value="3"/>
</dbReference>
<keyword evidence="3 15" id="KW-0245">EGF-like domain</keyword>
<feature type="domain" description="G-protein coupled receptors family 2 profile 2" evidence="24">
    <location>
        <begin position="1808"/>
        <end position="2057"/>
    </location>
</feature>
<feature type="region of interest" description="Disordered" evidence="18">
    <location>
        <begin position="2131"/>
        <end position="2167"/>
    </location>
</feature>
<keyword evidence="27" id="KW-1185">Reference proteome</keyword>
<dbReference type="GO" id="GO:0005509">
    <property type="term" value="F:calcium ion binding"/>
    <property type="evidence" value="ECO:0007669"/>
    <property type="project" value="UniProtKB-UniRule"/>
</dbReference>
<dbReference type="PROSITE" id="PS50025">
    <property type="entry name" value="LAM_G_DOMAIN"/>
    <property type="match status" value="2"/>
</dbReference>
<feature type="domain" description="G-protein coupled receptors family 2 profile 1" evidence="23">
    <location>
        <begin position="1312"/>
        <end position="1385"/>
    </location>
</feature>
<dbReference type="Pfam" id="PF16489">
    <property type="entry name" value="GAIN"/>
    <property type="match status" value="1"/>
</dbReference>
<dbReference type="SMART" id="SM00180">
    <property type="entry name" value="EGF_Lam"/>
    <property type="match status" value="1"/>
</dbReference>
<feature type="domain" description="Cadherin" evidence="25">
    <location>
        <begin position="71"/>
        <end position="181"/>
    </location>
</feature>
<feature type="compositionally biased region" description="Polar residues" evidence="18">
    <location>
        <begin position="2158"/>
        <end position="2167"/>
    </location>
</feature>
<dbReference type="InterPro" id="IPR046338">
    <property type="entry name" value="GAIN_dom_sf"/>
</dbReference>
<dbReference type="Gene3D" id="1.20.1070.10">
    <property type="entry name" value="Rhodopsin 7-helix transmembrane proteins"/>
    <property type="match status" value="1"/>
</dbReference>
<dbReference type="SMART" id="SM00282">
    <property type="entry name" value="LamG"/>
    <property type="match status" value="2"/>
</dbReference>
<keyword evidence="8" id="KW-0297">G-protein coupled receptor</keyword>
<feature type="region of interest" description="Disordered" evidence="18">
    <location>
        <begin position="2193"/>
        <end position="2280"/>
    </location>
</feature>
<evidence type="ECO:0000256" key="9">
    <source>
        <dbReference type="ARBA" id="ARBA00023136"/>
    </source>
</evidence>
<evidence type="ECO:0000256" key="3">
    <source>
        <dbReference type="ARBA" id="ARBA00022536"/>
    </source>
</evidence>
<dbReference type="SUPFAM" id="SSF49899">
    <property type="entry name" value="Concanavalin A-like lectins/glucanases"/>
    <property type="match status" value="2"/>
</dbReference>
<dbReference type="GO" id="GO:0007156">
    <property type="term" value="P:homophilic cell adhesion via plasma membrane adhesion molecules"/>
    <property type="evidence" value="ECO:0007669"/>
    <property type="project" value="InterPro"/>
</dbReference>
<feature type="disulfide bond" evidence="15">
    <location>
        <begin position="602"/>
        <end position="611"/>
    </location>
</feature>
<evidence type="ECO:0000259" key="24">
    <source>
        <dbReference type="PROSITE" id="PS50261"/>
    </source>
</evidence>
<feature type="domain" description="EGF-like" evidence="21">
    <location>
        <begin position="1184"/>
        <end position="1223"/>
    </location>
</feature>
<dbReference type="CDD" id="cd00054">
    <property type="entry name" value="EGF_CA"/>
    <property type="match status" value="2"/>
</dbReference>
<dbReference type="InterPro" id="IPR036445">
    <property type="entry name" value="GPCR_2_extracell_dom_sf"/>
</dbReference>
<dbReference type="Gene3D" id="2.10.25.10">
    <property type="entry name" value="Laminin"/>
    <property type="match status" value="4"/>
</dbReference>
<evidence type="ECO:0000256" key="19">
    <source>
        <dbReference type="SAM" id="Phobius"/>
    </source>
</evidence>
<comment type="subcellular location">
    <subcellularLocation>
        <location evidence="1">Cell membrane</location>
        <topology evidence="1">Multi-pass membrane protein</topology>
    </subcellularLocation>
</comment>
<feature type="transmembrane region" description="Helical" evidence="19">
    <location>
        <begin position="1886"/>
        <end position="1909"/>
    </location>
</feature>
<dbReference type="PROSITE" id="PS01186">
    <property type="entry name" value="EGF_2"/>
    <property type="match status" value="1"/>
</dbReference>
<feature type="domain" description="EGF-like" evidence="21">
    <location>
        <begin position="923"/>
        <end position="959"/>
    </location>
</feature>
<feature type="region of interest" description="Disordered" evidence="18">
    <location>
        <begin position="2347"/>
        <end position="2368"/>
    </location>
</feature>
<evidence type="ECO:0000259" key="21">
    <source>
        <dbReference type="PROSITE" id="PS50026"/>
    </source>
</evidence>
<keyword evidence="2" id="KW-1003">Cell membrane</keyword>
<evidence type="ECO:0000256" key="18">
    <source>
        <dbReference type="SAM" id="MobiDB-lite"/>
    </source>
</evidence>
<feature type="domain" description="Laminin G" evidence="20">
    <location>
        <begin position="690"/>
        <end position="920"/>
    </location>
</feature>
<dbReference type="GO" id="GO:0048513">
    <property type="term" value="P:animal organ development"/>
    <property type="evidence" value="ECO:0007669"/>
    <property type="project" value="UniProtKB-ARBA"/>
</dbReference>
<feature type="region of interest" description="Disordered" evidence="18">
    <location>
        <begin position="2460"/>
        <end position="2501"/>
    </location>
</feature>
<feature type="compositionally biased region" description="Low complexity" evidence="18">
    <location>
        <begin position="2136"/>
        <end position="2151"/>
    </location>
</feature>
<dbReference type="Gene3D" id="2.60.120.200">
    <property type="match status" value="2"/>
</dbReference>
<feature type="transmembrane region" description="Helical" evidence="19">
    <location>
        <begin position="1810"/>
        <end position="1833"/>
    </location>
</feature>
<feature type="compositionally biased region" description="Acidic residues" evidence="18">
    <location>
        <begin position="2205"/>
        <end position="2214"/>
    </location>
</feature>
<dbReference type="PROSITE" id="PS50268">
    <property type="entry name" value="CADHERIN_2"/>
    <property type="match status" value="3"/>
</dbReference>
<feature type="compositionally biased region" description="Acidic residues" evidence="18">
    <location>
        <begin position="2555"/>
        <end position="2566"/>
    </location>
</feature>
<feature type="domain" description="Laminin G" evidence="20">
    <location>
        <begin position="965"/>
        <end position="1146"/>
    </location>
</feature>
<dbReference type="CDD" id="cd00110">
    <property type="entry name" value="LamG"/>
    <property type="match status" value="2"/>
</dbReference>
<evidence type="ECO:0000256" key="14">
    <source>
        <dbReference type="PROSITE-ProRule" id="PRU00043"/>
    </source>
</evidence>
<dbReference type="Pfam" id="PF00053">
    <property type="entry name" value="EGF_laminin"/>
    <property type="match status" value="1"/>
</dbReference>
<dbReference type="Pfam" id="PF00028">
    <property type="entry name" value="Cadherin"/>
    <property type="match status" value="3"/>
</dbReference>
<keyword evidence="5" id="KW-0677">Repeat</keyword>
<dbReference type="SMART" id="SM00112">
    <property type="entry name" value="CA"/>
    <property type="match status" value="3"/>
</dbReference>
<dbReference type="InterPro" id="IPR020894">
    <property type="entry name" value="Cadherin_CS"/>
</dbReference>
<keyword evidence="4 19" id="KW-0812">Transmembrane</keyword>
<feature type="compositionally biased region" description="Pro residues" evidence="18">
    <location>
        <begin position="2478"/>
        <end position="2490"/>
    </location>
</feature>
<dbReference type="Gene3D" id="2.60.220.50">
    <property type="match status" value="1"/>
</dbReference>
<evidence type="ECO:0000256" key="11">
    <source>
        <dbReference type="ARBA" id="ARBA00023170"/>
    </source>
</evidence>
<feature type="transmembrane region" description="Helical" evidence="19">
    <location>
        <begin position="1961"/>
        <end position="1981"/>
    </location>
</feature>
<dbReference type="InterPro" id="IPR001881">
    <property type="entry name" value="EGF-like_Ca-bd_dom"/>
</dbReference>
<dbReference type="InterPro" id="IPR017981">
    <property type="entry name" value="GPCR_2-like_7TM"/>
</dbReference>
<dbReference type="PROSITE" id="PS00022">
    <property type="entry name" value="EGF_1"/>
    <property type="match status" value="2"/>
</dbReference>
<keyword evidence="9 19" id="KW-0472">Membrane</keyword>
<dbReference type="FunFam" id="4.10.1240.10:FF:000021">
    <property type="entry name" value="Cadherin EGF LAG seven-pass G-type receptor"/>
    <property type="match status" value="1"/>
</dbReference>
<dbReference type="GO" id="GO:0005886">
    <property type="term" value="C:plasma membrane"/>
    <property type="evidence" value="ECO:0007669"/>
    <property type="project" value="UniProtKB-SubCell"/>
</dbReference>
<dbReference type="InterPro" id="IPR015919">
    <property type="entry name" value="Cadherin-like_sf"/>
</dbReference>
<keyword evidence="13" id="KW-0807">Transducer</keyword>
<feature type="disulfide bond" evidence="15">
    <location>
        <begin position="949"/>
        <end position="958"/>
    </location>
</feature>
<keyword evidence="12" id="KW-0325">Glycoprotein</keyword>
<organism evidence="26">
    <name type="scientific">Notodromas monacha</name>
    <dbReference type="NCBI Taxonomy" id="399045"/>
    <lineage>
        <taxon>Eukaryota</taxon>
        <taxon>Metazoa</taxon>
        <taxon>Ecdysozoa</taxon>
        <taxon>Arthropoda</taxon>
        <taxon>Crustacea</taxon>
        <taxon>Oligostraca</taxon>
        <taxon>Ostracoda</taxon>
        <taxon>Podocopa</taxon>
        <taxon>Podocopida</taxon>
        <taxon>Cypridocopina</taxon>
        <taxon>Cypridoidea</taxon>
        <taxon>Cyprididae</taxon>
        <taxon>Notodromas</taxon>
    </lineage>
</organism>
<dbReference type="PRINTS" id="PR00205">
    <property type="entry name" value="CADHERIN"/>
</dbReference>
<dbReference type="InterPro" id="IPR000832">
    <property type="entry name" value="GPCR_2_secretin-like"/>
</dbReference>
<protein>
    <recommendedName>
        <fullName evidence="28">Protocadherin-like wing polarity protein stan</fullName>
    </recommendedName>
</protein>
<dbReference type="OrthoDB" id="26203at2759"/>
<evidence type="ECO:0000256" key="7">
    <source>
        <dbReference type="ARBA" id="ARBA00022989"/>
    </source>
</evidence>
<dbReference type="EMBL" id="CAJPEX010000313">
    <property type="protein sequence ID" value="CAG0915025.1"/>
    <property type="molecule type" value="Genomic_DNA"/>
</dbReference>
<evidence type="ECO:0000313" key="26">
    <source>
        <dbReference type="EMBL" id="CAD7274873.1"/>
    </source>
</evidence>
<dbReference type="GO" id="GO:0007163">
    <property type="term" value="P:establishment or maintenance of cell polarity"/>
    <property type="evidence" value="ECO:0007669"/>
    <property type="project" value="UniProtKB-ARBA"/>
</dbReference>
<dbReference type="Pfam" id="PF00002">
    <property type="entry name" value="7tm_2"/>
    <property type="match status" value="1"/>
</dbReference>
<evidence type="ECO:0000256" key="17">
    <source>
        <dbReference type="PROSITE-ProRule" id="PRU00460"/>
    </source>
</evidence>
<dbReference type="SMART" id="SM00179">
    <property type="entry name" value="EGF_CA"/>
    <property type="match status" value="4"/>
</dbReference>
<accession>A0A7R9GA73</accession>
<dbReference type="Proteomes" id="UP000678499">
    <property type="component" value="Unassembled WGS sequence"/>
</dbReference>
<dbReference type="InterPro" id="IPR001879">
    <property type="entry name" value="GPCR_2_extracellular_dom"/>
</dbReference>
<dbReference type="Gene3D" id="2.60.40.60">
    <property type="entry name" value="Cadherins"/>
    <property type="match status" value="4"/>
</dbReference>
<sequence>MKFFFSSPGPFFAVNPTTGAIVTSRPLDRETRTGFLLTVTASDSGTPSLSDATDVEILVADVNDNAPKFLQAAAYSAEVSESAEPGKSVVRVSAVDVDEELNGQVVYELRPLEGEDVSDGVDAFDIDPVSGVVRTAKTLDRESVATYRFYAVAVDRGSPPMSSSASVVVKILDENDSPPVFESERVELRIKENSRIGSAVGTVVARDPDIGENGRVQYSIVGGPDADLFSLDIETRGGLGSSDSTPSDDISAYDAPTKEPFTVAVLRTRIDLDYESKKKEYNVIIRASSPPLRNDVAVRILVEDVNDNAPKLADFRVMFNNYDDYFPTGPIGRVPASDADVTDILRYEFVSGNKAGLLVLNSTNGEITLSPALNTNVPIDAEMRVSVTDGLNTVEAGLLLTVRLVTPEMLYNSVTLRLEDVTADAFLDPVVYDNFVRGLAAIIPCPVDNVYLFNVQEDFDGDSRVLNISFTARKGQTNGEEDLFSQQFLQDKVYLNRNLLGKISGFQVMPFSDDLCAQEPCLNFQRCFVVLKFANAAGFISSESMLFRPIYPVSSHACRCPAGFTGMREHYECNTELNLCYSNPCGRSGTCLQTEGGYVCACPPGTTGKNCEINMDAGDECPAPRKSLLLHEKPEEPLCRGDSYCEVMPSPLRGGNGGRARHVTPAPSTGRGLICANCTHSPFYSRFCHLTARSFSLGSYLTFPGLDDRFRLNLKLKFATRNPNGLILFNGRYDGRGDFVALEVVDGSVRFTFSLGDPRRVGTVIVGAGSDSGSVDDGQWHSIEVSYYNKTAKLILDDCDSFLALKYASSPTSLASMFDTVTGDKFVLPSGPSRYRCANQTSYVLDDMCSSQTELCYRFLDLTGPMQLGGLPEELLEVNGGPGAPVQFYNFSGCISDLQIDHQLVDLNDFVYNNGTKSGCEPKMNYCSSNPCQRNAPCTEGWGTYICNCPPGWGGKDCSSEVAMPKQFLREDSVMILKPAGNLRPIQLPWHLGLTFRSRNAHGTLMSVAIGGRKKAVLQLRGGRLEFRYDDGRVELTGGGVADGSWHQAEVTWMAGGKIWVSLDYGAREATGGPIRGDISGLLVESVALGGPAIGVENNEVTPRGVDFGLTGFKYFVGCVKDVRVGGDSMSLDDPLIPSMSVIDGCGATDSCVENACPEHSTCVDRWNAHSCPCGRGYVGPNCFNICDLNPCANGGVCVLDPKEKEGYSCQCSSPLHSGRYCEQVWIQPCPTHWWGYPVCGPCSCPVEKGYDAECDKDTGACQCEKNHYRPNGSDVCLPCECYSTGSFGGACEAGSGQCRCRDGVIGRRCDSCANPRAEVTTEGCDVIYTGCPKSFAAGLWWDRTVFGKSAVATCPRGSQGLASRFCDVKIGWIPADTFNCTSDPFVDLARQLSLIERGGLQLSSYTAVRAAADLRKATNSTRPLHGSDVLISAQLLGALLHFEMVRNLNLTHRKDKDYIKNLVESMDVIVGPEYEEHWSRVRDLTGSGLEVLIALVSEYGRALAISLADVYTRPFEIVTNNMVFGLDVLDVDELVDAVSVRGSPPPPRYVAELTETGGEFLLPKYDNFVRVSSSRGQSHDEETDSWFRNSHFKLKLDWGASEGNRLSKRRARRRQAVVFSYAFFHPSIGAIMPAAYSRTIKRRWGLGLQVGSPLAMYHVHYPDGGGGNDASLDDGSRRRGTDLRLQIDREAAGRFASGTPQCVWWQADAPSGAGDVLSRVERDGDAGAVVENGGDDGNEELSSSSVSDYRGKWSKDGCRTTVFASWEYSGDDLFVDCSCSHAHGPMAVLVDRVEPEYVLQVGFSEEMSVWFGVGGAVLLLFLAAVGLFMVVISDGRSGSSVSNAAAIHAHVAMCCFFAIFTYLLALKLRVPLLRNEFGCKFVAMSLHYLWMSVFAWMVVDALHVYRMLTELRDVNHGGMRVYLALGYGAPAVVTALAVGVRADQFGTVYFCWLSMYESVIWSLVGPICTMIVATLVILVLAFRASLDLKGRVDGFANLRLLLWLCVGQVPLVSVTWALSLLAVDAASANLSAMHHALSASAFVTATYLFSAYCVVNRRTRRVIGSKLSVVFPCCCSKLARGEEDDDEFSTNVVRPAGVTPARAGRRSGRTVTNAARVGYGPDSEFRLPRRGFGFSTSSTTSRSTCKTSSSPYRSDIQLRNPSTSSVTESHVCKSAYDCDSSCCETAGRDKMRKGWSKSVRTSESDDETWDEDGGGNRSRGQAGDETQTDDCSSVGPRHRRNQHHHQLHHAASHSVGLASSHSSDEDSTVVNGTVPSSGRGKLVVKEYNSVGVYGGNLDARLGVKDYGAPDLGIPCVPRKQPVHQQQQMHGDEDEDNVDGGVGGLRVVDGDSRRYDEDDDPMGGYSVPKMRPVYSTHWTSQLPPSYVTYQGPGDPYIGPSATMGGSIGVPVAPGGPGWYPSPTDRLSTSDNEFAAGSAQQSPPGRQVAFRPGSLMLNLSHAVDDDGGVAGGGGYSPSPASPPVPAVPPPMSSLGTTATTGTLTRGYNLRNAAVTGGYLSGDSVNDLSGDDSAYPRMAGHPRAPFVQGFPQRPEESQIESDDNETPV</sequence>
<evidence type="ECO:0000256" key="2">
    <source>
        <dbReference type="ARBA" id="ARBA00022475"/>
    </source>
</evidence>
<dbReference type="GO" id="GO:0007166">
    <property type="term" value="P:cell surface receptor signaling pathway"/>
    <property type="evidence" value="ECO:0007669"/>
    <property type="project" value="InterPro"/>
</dbReference>
<evidence type="ECO:0000259" key="22">
    <source>
        <dbReference type="PROSITE" id="PS50027"/>
    </source>
</evidence>
<gene>
    <name evidence="26" type="ORF">NMOB1V02_LOCUS2691</name>
</gene>
<keyword evidence="6 14" id="KW-0106">Calcium</keyword>
<feature type="domain" description="Laminin EGF-like" evidence="22">
    <location>
        <begin position="1280"/>
        <end position="1327"/>
    </location>
</feature>
<dbReference type="PROSITE" id="PS00232">
    <property type="entry name" value="CADHERIN_1"/>
    <property type="match status" value="2"/>
</dbReference>
<dbReference type="FunFam" id="2.60.40.60:FF:000010">
    <property type="entry name" value="Cadherin EGF LAG seven-pass G-type receptor 3"/>
    <property type="match status" value="1"/>
</dbReference>
<feature type="region of interest" description="Disordered" evidence="18">
    <location>
        <begin position="2416"/>
        <end position="2446"/>
    </location>
</feature>
<evidence type="ECO:0000256" key="13">
    <source>
        <dbReference type="ARBA" id="ARBA00023224"/>
    </source>
</evidence>
<comment type="caution">
    <text evidence="15">Lacks conserved residue(s) required for the propagation of feature annotation.</text>
</comment>
<dbReference type="PROSITE" id="PS50026">
    <property type="entry name" value="EGF_3"/>
    <property type="match status" value="3"/>
</dbReference>